<keyword evidence="4 6" id="KW-1133">Transmembrane helix</keyword>
<feature type="transmembrane region" description="Helical" evidence="6">
    <location>
        <begin position="261"/>
        <end position="281"/>
    </location>
</feature>
<evidence type="ECO:0000256" key="4">
    <source>
        <dbReference type="ARBA" id="ARBA00022989"/>
    </source>
</evidence>
<dbReference type="PANTHER" id="PTHR10383:SF9">
    <property type="entry name" value="SERINE INCORPORATOR, ISOFORM F"/>
    <property type="match status" value="1"/>
</dbReference>
<feature type="transmembrane region" description="Helical" evidence="6">
    <location>
        <begin position="196"/>
        <end position="215"/>
    </location>
</feature>
<reference evidence="7 8" key="1">
    <citation type="submission" date="2016-10" db="EMBL/GenBank/DDBJ databases">
        <authorList>
            <person name="Cai Z."/>
        </authorList>
    </citation>
    <scope>NUCLEOTIDE SEQUENCE [LARGE SCALE GENOMIC DNA]</scope>
</reference>
<evidence type="ECO:0008006" key="9">
    <source>
        <dbReference type="Google" id="ProtNLM"/>
    </source>
</evidence>
<dbReference type="EMBL" id="FNXT01000662">
    <property type="protein sequence ID" value="SZX65727.1"/>
    <property type="molecule type" value="Genomic_DNA"/>
</dbReference>
<feature type="transmembrane region" description="Helical" evidence="6">
    <location>
        <begin position="97"/>
        <end position="114"/>
    </location>
</feature>
<evidence type="ECO:0000256" key="6">
    <source>
        <dbReference type="SAM" id="Phobius"/>
    </source>
</evidence>
<evidence type="ECO:0000256" key="3">
    <source>
        <dbReference type="ARBA" id="ARBA00022692"/>
    </source>
</evidence>
<protein>
    <recommendedName>
        <fullName evidence="9">Serine incorporator</fullName>
    </recommendedName>
</protein>
<evidence type="ECO:0000313" key="7">
    <source>
        <dbReference type="EMBL" id="SZX65727.1"/>
    </source>
</evidence>
<feature type="transmembrane region" description="Helical" evidence="6">
    <location>
        <begin position="222"/>
        <end position="241"/>
    </location>
</feature>
<proteinExistence type="inferred from homology"/>
<dbReference type="InterPro" id="IPR005016">
    <property type="entry name" value="TDE1/TMS"/>
</dbReference>
<organism evidence="7 8">
    <name type="scientific">Tetradesmus obliquus</name>
    <name type="common">Green alga</name>
    <name type="synonym">Acutodesmus obliquus</name>
    <dbReference type="NCBI Taxonomy" id="3088"/>
    <lineage>
        <taxon>Eukaryota</taxon>
        <taxon>Viridiplantae</taxon>
        <taxon>Chlorophyta</taxon>
        <taxon>core chlorophytes</taxon>
        <taxon>Chlorophyceae</taxon>
        <taxon>CS clade</taxon>
        <taxon>Sphaeropleales</taxon>
        <taxon>Scenedesmaceae</taxon>
        <taxon>Tetradesmus</taxon>
    </lineage>
</organism>
<comment type="similarity">
    <text evidence="2">Belongs to the TDE1 family.</text>
</comment>
<keyword evidence="8" id="KW-1185">Reference proteome</keyword>
<evidence type="ECO:0000313" key="8">
    <source>
        <dbReference type="Proteomes" id="UP000256970"/>
    </source>
</evidence>
<feature type="transmembrane region" description="Helical" evidence="6">
    <location>
        <begin position="7"/>
        <end position="23"/>
    </location>
</feature>
<dbReference type="AlphaFoldDB" id="A0A383VJK9"/>
<gene>
    <name evidence="7" type="ORF">BQ4739_LOCUS6196</name>
</gene>
<comment type="subcellular location">
    <subcellularLocation>
        <location evidence="1">Membrane</location>
        <topology evidence="1">Multi-pass membrane protein</topology>
    </subcellularLocation>
</comment>
<dbReference type="Proteomes" id="UP000256970">
    <property type="component" value="Unassembled WGS sequence"/>
</dbReference>
<keyword evidence="3 6" id="KW-0812">Transmembrane</keyword>
<accession>A0A383VJK9</accession>
<evidence type="ECO:0000256" key="2">
    <source>
        <dbReference type="ARBA" id="ARBA00006665"/>
    </source>
</evidence>
<name>A0A383VJK9_TETOB</name>
<evidence type="ECO:0000256" key="1">
    <source>
        <dbReference type="ARBA" id="ARBA00004141"/>
    </source>
</evidence>
<evidence type="ECO:0000256" key="5">
    <source>
        <dbReference type="ARBA" id="ARBA00023136"/>
    </source>
</evidence>
<feature type="transmembrane region" description="Helical" evidence="6">
    <location>
        <begin position="120"/>
        <end position="138"/>
    </location>
</feature>
<sequence length="428" mass="46926">MKRSARVAYSFLFFLAIVISWIMRDFARPLIEKIPWIMRAATGFEPSDKWFGQQAVYRISMGNFLFFGCMSAALLGVKYKGERRGQLLQHGNWVIKLVVWIAFNALPFLFPNGLVQAYGWAARFGSGLFLIIQMIILLDFTQSWNDAWVAHGEQDERWLYGLLGLTVTCFAGVLAISGVLFYFFKPAGAGSCSLNVFLITASLLLCIGFSGLSLLPMARNGSLFPSSTTALYIMYLCYSALQSEPRDYECNGLGHRLNAASGSTLVIGMLVTLLSVVYSALRAGSNTSLFMLDDEDDASDDGAMGTPLIDAEAVAGAYNTLAESSSAPGQVSASREGTAAAAAADRSAIEDYAPISYNYAFFHLIFALASMYIAMLMTGWGAVEQERDRLDVGWTSVWVKTGAEWVTGLLYSWTLIAPAMFPDRDFGF</sequence>
<dbReference type="Pfam" id="PF03348">
    <property type="entry name" value="Serinc"/>
    <property type="match status" value="1"/>
</dbReference>
<feature type="transmembrane region" description="Helical" evidence="6">
    <location>
        <begin position="361"/>
        <end position="383"/>
    </location>
</feature>
<dbReference type="GO" id="GO:0016020">
    <property type="term" value="C:membrane"/>
    <property type="evidence" value="ECO:0007669"/>
    <property type="project" value="UniProtKB-SubCell"/>
</dbReference>
<dbReference type="PANTHER" id="PTHR10383">
    <property type="entry name" value="SERINE INCORPORATOR"/>
    <property type="match status" value="1"/>
</dbReference>
<feature type="transmembrane region" description="Helical" evidence="6">
    <location>
        <begin position="159"/>
        <end position="184"/>
    </location>
</feature>
<feature type="transmembrane region" description="Helical" evidence="6">
    <location>
        <begin position="55"/>
        <end position="77"/>
    </location>
</feature>
<keyword evidence="5 6" id="KW-0472">Membrane</keyword>